<keyword evidence="1" id="KW-0175">Coiled coil</keyword>
<protein>
    <recommendedName>
        <fullName evidence="2">FHA domain-containing protein</fullName>
    </recommendedName>
</protein>
<keyword evidence="4" id="KW-1185">Reference proteome</keyword>
<evidence type="ECO:0000256" key="1">
    <source>
        <dbReference type="SAM" id="Coils"/>
    </source>
</evidence>
<dbReference type="SMART" id="SM00240">
    <property type="entry name" value="FHA"/>
    <property type="match status" value="1"/>
</dbReference>
<dbReference type="AlphaFoldDB" id="A0AAV1B9G8"/>
<organism evidence="3 4">
    <name type="scientific">Vicia faba</name>
    <name type="common">Broad bean</name>
    <name type="synonym">Faba vulgaris</name>
    <dbReference type="NCBI Taxonomy" id="3906"/>
    <lineage>
        <taxon>Eukaryota</taxon>
        <taxon>Viridiplantae</taxon>
        <taxon>Streptophyta</taxon>
        <taxon>Embryophyta</taxon>
        <taxon>Tracheophyta</taxon>
        <taxon>Spermatophyta</taxon>
        <taxon>Magnoliopsida</taxon>
        <taxon>eudicotyledons</taxon>
        <taxon>Gunneridae</taxon>
        <taxon>Pentapetalae</taxon>
        <taxon>rosids</taxon>
        <taxon>fabids</taxon>
        <taxon>Fabales</taxon>
        <taxon>Fabaceae</taxon>
        <taxon>Papilionoideae</taxon>
        <taxon>50 kb inversion clade</taxon>
        <taxon>NPAAA clade</taxon>
        <taxon>Hologalegina</taxon>
        <taxon>IRL clade</taxon>
        <taxon>Fabeae</taxon>
        <taxon>Vicia</taxon>
    </lineage>
</organism>
<feature type="coiled-coil region" evidence="1">
    <location>
        <begin position="444"/>
        <end position="471"/>
    </location>
</feature>
<accession>A0AAV1B9G8</accession>
<evidence type="ECO:0000313" key="4">
    <source>
        <dbReference type="Proteomes" id="UP001157006"/>
    </source>
</evidence>
<name>A0AAV1B9G8_VICFA</name>
<sequence>MEDAPSLELEILNGPRKGETLQFKPGFTVKIGRVVRGNNLPIKDPGISTKHLSIQIDSGNWTILDLDSSNGTVLDGVTLPPNTPFHLSDGSVVKIGEVTSIAVNFIKPQNNATVSTEVEGKPMRGKRGNTKSNKGVNSRVLVQSIDEFESGNVVQLEPTRVTRSTRSMRSGNNVVSDSAAGNLDVIEEKVDEPKKNTRATRNLKTKQKTVTFSGLSIGDSEAQEEKVEELKSGRVTRNAKNKNKQDVIGISEPSIVDLDDVEENVEKRKNVRVTRNGKNKNKQNVIGISETSVVDLDVVEEKVEETKSARVTRNAKNKRKVIEISESTVVDLDAVEEKVEEPKNVRVTRNSKNKGIVIGENSSLADGVVDVEKKKTRGGAKGKKKLQEECVDDGDGKDICDEKDNKNLNKDDSLNMDENWPDLNKISLGEWFDFLEVFLPKQTNDEAEAIIDSMRQKVERLREYVIMYQNQKA</sequence>
<feature type="domain" description="FHA" evidence="2">
    <location>
        <begin position="29"/>
        <end position="79"/>
    </location>
</feature>
<evidence type="ECO:0000313" key="3">
    <source>
        <dbReference type="EMBL" id="CAI8618273.1"/>
    </source>
</evidence>
<dbReference type="InterPro" id="IPR000253">
    <property type="entry name" value="FHA_dom"/>
</dbReference>
<dbReference type="SUPFAM" id="SSF49879">
    <property type="entry name" value="SMAD/FHA domain"/>
    <property type="match status" value="1"/>
</dbReference>
<proteinExistence type="predicted"/>
<dbReference type="Pfam" id="PF00498">
    <property type="entry name" value="FHA"/>
    <property type="match status" value="1"/>
</dbReference>
<dbReference type="Proteomes" id="UP001157006">
    <property type="component" value="Chromosome 6"/>
</dbReference>
<reference evidence="3 4" key="1">
    <citation type="submission" date="2023-01" db="EMBL/GenBank/DDBJ databases">
        <authorList>
            <person name="Kreplak J."/>
        </authorList>
    </citation>
    <scope>NUCLEOTIDE SEQUENCE [LARGE SCALE GENOMIC DNA]</scope>
</reference>
<dbReference type="Gene3D" id="2.60.200.20">
    <property type="match status" value="1"/>
</dbReference>
<gene>
    <name evidence="3" type="ORF">VFH_VI115440</name>
</gene>
<dbReference type="PANTHER" id="PTHR23308">
    <property type="entry name" value="NUCLEAR INHIBITOR OF PROTEIN PHOSPHATASE-1"/>
    <property type="match status" value="1"/>
</dbReference>
<dbReference type="InterPro" id="IPR050923">
    <property type="entry name" value="Cell_Proc_Reg/RNA_Proc"/>
</dbReference>
<evidence type="ECO:0000259" key="2">
    <source>
        <dbReference type="PROSITE" id="PS50006"/>
    </source>
</evidence>
<dbReference type="EMBL" id="OX451741">
    <property type="protein sequence ID" value="CAI8618273.1"/>
    <property type="molecule type" value="Genomic_DNA"/>
</dbReference>
<dbReference type="InterPro" id="IPR008984">
    <property type="entry name" value="SMAD_FHA_dom_sf"/>
</dbReference>
<dbReference type="PROSITE" id="PS50006">
    <property type="entry name" value="FHA_DOMAIN"/>
    <property type="match status" value="1"/>
</dbReference>